<dbReference type="SUPFAM" id="SSF52172">
    <property type="entry name" value="CheY-like"/>
    <property type="match status" value="2"/>
</dbReference>
<dbReference type="PROSITE" id="PS50110">
    <property type="entry name" value="RESPONSE_REGULATORY"/>
    <property type="match status" value="2"/>
</dbReference>
<dbReference type="Gene3D" id="3.30.450.20">
    <property type="entry name" value="PAS domain"/>
    <property type="match status" value="1"/>
</dbReference>
<dbReference type="InterPro" id="IPR003661">
    <property type="entry name" value="HisK_dim/P_dom"/>
</dbReference>
<dbReference type="InterPro" id="IPR011006">
    <property type="entry name" value="CheY-like_superfamily"/>
</dbReference>
<dbReference type="CDD" id="cd16922">
    <property type="entry name" value="HATPase_EvgS-ArcB-TorS-like"/>
    <property type="match status" value="1"/>
</dbReference>
<evidence type="ECO:0000256" key="10">
    <source>
        <dbReference type="ARBA" id="ARBA00068150"/>
    </source>
</evidence>
<keyword evidence="7" id="KW-0067">ATP-binding</keyword>
<dbReference type="FunFam" id="3.30.565.10:FF:000010">
    <property type="entry name" value="Sensor histidine kinase RcsC"/>
    <property type="match status" value="1"/>
</dbReference>
<dbReference type="Pfam" id="PF00512">
    <property type="entry name" value="HisKA"/>
    <property type="match status" value="1"/>
</dbReference>
<comment type="catalytic activity">
    <reaction evidence="1">
        <text>ATP + protein L-histidine = ADP + protein N-phospho-L-histidine.</text>
        <dbReference type="EC" id="2.7.13.3"/>
    </reaction>
</comment>
<dbReference type="CDD" id="cd17546">
    <property type="entry name" value="REC_hyHK_CKI1_RcsC-like"/>
    <property type="match status" value="1"/>
</dbReference>
<dbReference type="CDD" id="cd00156">
    <property type="entry name" value="REC"/>
    <property type="match status" value="1"/>
</dbReference>
<dbReference type="OrthoDB" id="9801651at2"/>
<name>A0A369TYQ7_9RHOB</name>
<evidence type="ECO:0000259" key="12">
    <source>
        <dbReference type="PROSITE" id="PS50109"/>
    </source>
</evidence>
<evidence type="ECO:0000256" key="11">
    <source>
        <dbReference type="PROSITE-ProRule" id="PRU00169"/>
    </source>
</evidence>
<evidence type="ECO:0000256" key="4">
    <source>
        <dbReference type="ARBA" id="ARBA00022679"/>
    </source>
</evidence>
<dbReference type="Gene3D" id="3.30.565.10">
    <property type="entry name" value="Histidine kinase-like ATPase, C-terminal domain"/>
    <property type="match status" value="1"/>
</dbReference>
<evidence type="ECO:0000256" key="5">
    <source>
        <dbReference type="ARBA" id="ARBA00022741"/>
    </source>
</evidence>
<dbReference type="Pfam" id="PF02518">
    <property type="entry name" value="HATPase_c"/>
    <property type="match status" value="1"/>
</dbReference>
<dbReference type="AlphaFoldDB" id="A0A369TYQ7"/>
<keyword evidence="8" id="KW-0902">Two-component regulatory system</keyword>
<dbReference type="SMART" id="SM00388">
    <property type="entry name" value="HisKA"/>
    <property type="match status" value="1"/>
</dbReference>
<dbReference type="SMART" id="SM00448">
    <property type="entry name" value="REC"/>
    <property type="match status" value="2"/>
</dbReference>
<evidence type="ECO:0000256" key="2">
    <source>
        <dbReference type="ARBA" id="ARBA00012438"/>
    </source>
</evidence>
<keyword evidence="6" id="KW-0418">Kinase</keyword>
<organism evidence="14 15">
    <name type="scientific">Thalassococcus profundi</name>
    <dbReference type="NCBI Taxonomy" id="2282382"/>
    <lineage>
        <taxon>Bacteria</taxon>
        <taxon>Pseudomonadati</taxon>
        <taxon>Pseudomonadota</taxon>
        <taxon>Alphaproteobacteria</taxon>
        <taxon>Rhodobacterales</taxon>
        <taxon>Roseobacteraceae</taxon>
        <taxon>Thalassococcus</taxon>
    </lineage>
</organism>
<dbReference type="InterPro" id="IPR001789">
    <property type="entry name" value="Sig_transdc_resp-reg_receiver"/>
</dbReference>
<dbReference type="InterPro" id="IPR005467">
    <property type="entry name" value="His_kinase_dom"/>
</dbReference>
<dbReference type="Pfam" id="PF12860">
    <property type="entry name" value="PAS_7"/>
    <property type="match status" value="2"/>
</dbReference>
<dbReference type="Gene3D" id="3.40.50.2300">
    <property type="match status" value="2"/>
</dbReference>
<protein>
    <recommendedName>
        <fullName evidence="10">Sensory/regulatory protein RpfC</fullName>
        <ecNumber evidence="2">2.7.13.3</ecNumber>
    </recommendedName>
</protein>
<dbReference type="CDD" id="cd00130">
    <property type="entry name" value="PAS"/>
    <property type="match status" value="1"/>
</dbReference>
<dbReference type="EMBL" id="QPMK01000001">
    <property type="protein sequence ID" value="RDD68096.1"/>
    <property type="molecule type" value="Genomic_DNA"/>
</dbReference>
<reference evidence="14 15" key="1">
    <citation type="submission" date="2018-07" db="EMBL/GenBank/DDBJ databases">
        <title>Thalassococcus profundi sp. nov., a marine bacterium isolated from deep seawater of Okinawa Trough.</title>
        <authorList>
            <person name="Yu M."/>
        </authorList>
    </citation>
    <scope>NUCLEOTIDE SEQUENCE [LARGE SCALE GENOMIC DNA]</scope>
    <source>
        <strain evidence="14 15">WRAS1</strain>
    </source>
</reference>
<dbReference type="SUPFAM" id="SSF47384">
    <property type="entry name" value="Homodimeric domain of signal transducing histidine kinase"/>
    <property type="match status" value="1"/>
</dbReference>
<dbReference type="GO" id="GO:0000155">
    <property type="term" value="F:phosphorelay sensor kinase activity"/>
    <property type="evidence" value="ECO:0007669"/>
    <property type="project" value="InterPro"/>
</dbReference>
<evidence type="ECO:0000259" key="13">
    <source>
        <dbReference type="PROSITE" id="PS50110"/>
    </source>
</evidence>
<accession>A0A369TYQ7</accession>
<dbReference type="InterPro" id="IPR003594">
    <property type="entry name" value="HATPase_dom"/>
</dbReference>
<comment type="caution">
    <text evidence="14">The sequence shown here is derived from an EMBL/GenBank/DDBJ whole genome shotgun (WGS) entry which is preliminary data.</text>
</comment>
<dbReference type="SMART" id="SM00387">
    <property type="entry name" value="HATPase_c"/>
    <property type="match status" value="1"/>
</dbReference>
<dbReference type="Proteomes" id="UP000253977">
    <property type="component" value="Unassembled WGS sequence"/>
</dbReference>
<dbReference type="PANTHER" id="PTHR45339">
    <property type="entry name" value="HYBRID SIGNAL TRANSDUCTION HISTIDINE KINASE J"/>
    <property type="match status" value="1"/>
</dbReference>
<proteinExistence type="predicted"/>
<comment type="caution">
    <text evidence="11">Lacks conserved residue(s) required for the propagation of feature annotation.</text>
</comment>
<feature type="domain" description="Histidine kinase" evidence="12">
    <location>
        <begin position="339"/>
        <end position="562"/>
    </location>
</feature>
<keyword evidence="3 11" id="KW-0597">Phosphoprotein</keyword>
<dbReference type="RefSeq" id="WP_114509075.1">
    <property type="nucleotide sequence ID" value="NZ_QPMK01000001.1"/>
</dbReference>
<feature type="modified residue" description="4-aspartylphosphate" evidence="11">
    <location>
        <position position="759"/>
    </location>
</feature>
<dbReference type="EC" id="2.7.13.3" evidence="2"/>
<feature type="domain" description="Response regulatory" evidence="13">
    <location>
        <begin position="577"/>
        <end position="689"/>
    </location>
</feature>
<dbReference type="PRINTS" id="PR00344">
    <property type="entry name" value="BCTRLSENSOR"/>
</dbReference>
<dbReference type="InterPro" id="IPR036890">
    <property type="entry name" value="HATPase_C_sf"/>
</dbReference>
<evidence type="ECO:0000256" key="7">
    <source>
        <dbReference type="ARBA" id="ARBA00022840"/>
    </source>
</evidence>
<keyword evidence="5" id="KW-0547">Nucleotide-binding</keyword>
<dbReference type="GO" id="GO:0005524">
    <property type="term" value="F:ATP binding"/>
    <property type="evidence" value="ECO:0007669"/>
    <property type="project" value="UniProtKB-KW"/>
</dbReference>
<dbReference type="InterPro" id="IPR035965">
    <property type="entry name" value="PAS-like_dom_sf"/>
</dbReference>
<keyword evidence="15" id="KW-1185">Reference proteome</keyword>
<dbReference type="PANTHER" id="PTHR45339:SF5">
    <property type="entry name" value="HISTIDINE KINASE"/>
    <property type="match status" value="1"/>
</dbReference>
<dbReference type="InterPro" id="IPR000014">
    <property type="entry name" value="PAS"/>
</dbReference>
<dbReference type="FunFam" id="1.10.287.130:FF:000002">
    <property type="entry name" value="Two-component osmosensing histidine kinase"/>
    <property type="match status" value="1"/>
</dbReference>
<dbReference type="PROSITE" id="PS50109">
    <property type="entry name" value="HIS_KIN"/>
    <property type="match status" value="1"/>
</dbReference>
<evidence type="ECO:0000313" key="15">
    <source>
        <dbReference type="Proteomes" id="UP000253977"/>
    </source>
</evidence>
<feature type="domain" description="Response regulatory" evidence="13">
    <location>
        <begin position="710"/>
        <end position="827"/>
    </location>
</feature>
<dbReference type="SUPFAM" id="SSF55785">
    <property type="entry name" value="PYP-like sensor domain (PAS domain)"/>
    <property type="match status" value="1"/>
</dbReference>
<evidence type="ECO:0000256" key="9">
    <source>
        <dbReference type="ARBA" id="ARBA00064003"/>
    </source>
</evidence>
<evidence type="ECO:0000256" key="6">
    <source>
        <dbReference type="ARBA" id="ARBA00022777"/>
    </source>
</evidence>
<evidence type="ECO:0000256" key="1">
    <source>
        <dbReference type="ARBA" id="ARBA00000085"/>
    </source>
</evidence>
<dbReference type="SUPFAM" id="SSF55874">
    <property type="entry name" value="ATPase domain of HSP90 chaperone/DNA topoisomerase II/histidine kinase"/>
    <property type="match status" value="1"/>
</dbReference>
<dbReference type="Gene3D" id="1.10.287.130">
    <property type="match status" value="1"/>
</dbReference>
<gene>
    <name evidence="14" type="ORF">DU478_01080</name>
</gene>
<dbReference type="CDD" id="cd00082">
    <property type="entry name" value="HisKA"/>
    <property type="match status" value="1"/>
</dbReference>
<evidence type="ECO:0000256" key="8">
    <source>
        <dbReference type="ARBA" id="ARBA00023012"/>
    </source>
</evidence>
<keyword evidence="4" id="KW-0808">Transferase</keyword>
<comment type="subunit">
    <text evidence="9">At low DSF concentrations, interacts with RpfF.</text>
</comment>
<sequence>MDIAKKLAEERRARLAAERLLELKQAELFAANRKLGLHAKQLGHEIVETRAEVATVRTENQRVKSALGVAQQKIVVVESQLWKALETVRDGFAMFNADRLLELANPSYLRIFDGLDTIRPGASFAHVVDMMVEEGIVDLQGEAPETWKLRMLSRWDETPIPPETIRLWTGQFIKIQDRRTPDGGIVSLAVDMTDLMRMWSAMHEIPDGFVLYDAEDRLLVCNEPCRRLYAQSADAIVPGATFEEILRAGLARGQYLDAIGREEDWLEERLAHHRRPMTELEQRLPDGRWIRVFEKQTSDGGRVGLRIDISSLKATEADLKAARERAEAANRAKSTFLANMSHEIRTPMNGVVGMADLLLEADLSEEQRLYAETIRNSGESLLVIINDVLDYSKIEADKLILHPEPFDLEKAVHEVMMLLQPIARDKGLALLVDYDMFLPTRFIGDPGRLRQVLTNLLGNAVKFTVQGHVLVRLLGVPQDDGRIALTLTVEDTGIGIPHDKIEHVFGEFNQVEDDRNRQFEGTGLGLAITRRLVTLMDGEIWVESELGRGSCFGFRVTLPVDEPVEVPGIALPAQMRRALVVDDLGPNRSILARQLEFLGLQVDFCQTGGDALDAMTDPADLVVIEQDLPDTDGLTLAAKLRHQGRACPILVMSGSPAALNGDPARTAVQAVLQKPVQRRTLFTALAALNTGAAAPPQAAPAKAHPGGSLRVLLAEDNKTNQMVFRKMVKALDLDLRIANDGFEAVAAFQEARPHLVFMDISMPGMDGKQATREIRGLEGAGPHVPIVAVTAHAMDGDRAAILAAGLDDYLTKPLRKADLVAMIAKYGTLTATAARA</sequence>
<evidence type="ECO:0000256" key="3">
    <source>
        <dbReference type="ARBA" id="ARBA00022553"/>
    </source>
</evidence>
<dbReference type="InterPro" id="IPR036097">
    <property type="entry name" value="HisK_dim/P_sf"/>
</dbReference>
<dbReference type="InterPro" id="IPR004358">
    <property type="entry name" value="Sig_transdc_His_kin-like_C"/>
</dbReference>
<dbReference type="Pfam" id="PF00072">
    <property type="entry name" value="Response_reg"/>
    <property type="match status" value="2"/>
</dbReference>
<evidence type="ECO:0000313" key="14">
    <source>
        <dbReference type="EMBL" id="RDD68096.1"/>
    </source>
</evidence>